<evidence type="ECO:0000313" key="1">
    <source>
        <dbReference type="EMBL" id="KAB7496140.1"/>
    </source>
</evidence>
<name>A0A5N5SU02_9CRUS</name>
<comment type="caution">
    <text evidence="1">The sequence shown here is derived from an EMBL/GenBank/DDBJ whole genome shotgun (WGS) entry which is preliminary data.</text>
</comment>
<reference evidence="1 2" key="1">
    <citation type="journal article" date="2019" name="PLoS Biol.">
        <title>Sex chromosomes control vertical transmission of feminizing Wolbachia symbionts in an isopod.</title>
        <authorList>
            <person name="Becking T."/>
            <person name="Chebbi M.A."/>
            <person name="Giraud I."/>
            <person name="Moumen B."/>
            <person name="Laverre T."/>
            <person name="Caubet Y."/>
            <person name="Peccoud J."/>
            <person name="Gilbert C."/>
            <person name="Cordaux R."/>
        </authorList>
    </citation>
    <scope>NUCLEOTIDE SEQUENCE [LARGE SCALE GENOMIC DNA]</scope>
    <source>
        <strain evidence="1">ANa2</strain>
        <tissue evidence="1">Whole body excluding digestive tract and cuticle</tissue>
    </source>
</reference>
<gene>
    <name evidence="1" type="ORF">Anas_11526</name>
</gene>
<proteinExistence type="predicted"/>
<dbReference type="AlphaFoldDB" id="A0A5N5SU02"/>
<organism evidence="1 2">
    <name type="scientific">Armadillidium nasatum</name>
    <dbReference type="NCBI Taxonomy" id="96803"/>
    <lineage>
        <taxon>Eukaryota</taxon>
        <taxon>Metazoa</taxon>
        <taxon>Ecdysozoa</taxon>
        <taxon>Arthropoda</taxon>
        <taxon>Crustacea</taxon>
        <taxon>Multicrustacea</taxon>
        <taxon>Malacostraca</taxon>
        <taxon>Eumalacostraca</taxon>
        <taxon>Peracarida</taxon>
        <taxon>Isopoda</taxon>
        <taxon>Oniscidea</taxon>
        <taxon>Crinocheta</taxon>
        <taxon>Armadillidiidae</taxon>
        <taxon>Armadillidium</taxon>
    </lineage>
</organism>
<keyword evidence="2" id="KW-1185">Reference proteome</keyword>
<dbReference type="Proteomes" id="UP000326759">
    <property type="component" value="Unassembled WGS sequence"/>
</dbReference>
<accession>A0A5N5SU02</accession>
<protein>
    <submittedName>
        <fullName evidence="1">Uncharacterized protein</fullName>
    </submittedName>
</protein>
<sequence>MTLSSKFCVVMKIVVNIIFCFVLALSLLHSSWGQYRRGGAGGGFVKVGPVAVGGFGARGRGYYPPPPSNYYYPTTGYNPCYPYAYTYPCYYG</sequence>
<dbReference type="EMBL" id="SEYY01021705">
    <property type="protein sequence ID" value="KAB7496140.1"/>
    <property type="molecule type" value="Genomic_DNA"/>
</dbReference>
<evidence type="ECO:0000313" key="2">
    <source>
        <dbReference type="Proteomes" id="UP000326759"/>
    </source>
</evidence>